<gene>
    <name evidence="2" type="ORF">MAR_022185</name>
</gene>
<feature type="region of interest" description="Disordered" evidence="1">
    <location>
        <begin position="1"/>
        <end position="83"/>
    </location>
</feature>
<evidence type="ECO:0000313" key="2">
    <source>
        <dbReference type="EMBL" id="WAQ97812.1"/>
    </source>
</evidence>
<accession>A0ABY7DJD2</accession>
<dbReference type="InterPro" id="IPR040350">
    <property type="entry name" value="TMEM272"/>
</dbReference>
<reference evidence="2" key="1">
    <citation type="submission" date="2022-11" db="EMBL/GenBank/DDBJ databases">
        <title>Centuries of genome instability and evolution in soft-shell clam transmissible cancer (bioRxiv).</title>
        <authorList>
            <person name="Hart S.F.M."/>
            <person name="Yonemitsu M.A."/>
            <person name="Giersch R.M."/>
            <person name="Beal B.F."/>
            <person name="Arriagada G."/>
            <person name="Davis B.W."/>
            <person name="Ostrander E.A."/>
            <person name="Goff S.P."/>
            <person name="Metzger M.J."/>
        </authorList>
    </citation>
    <scope>NUCLEOTIDE SEQUENCE</scope>
    <source>
        <strain evidence="2">MELC-2E11</strain>
        <tissue evidence="2">Siphon/mantle</tissue>
    </source>
</reference>
<protein>
    <submittedName>
        <fullName evidence="2">Uncharacterized protein</fullName>
    </submittedName>
</protein>
<dbReference type="EMBL" id="CP111014">
    <property type="protein sequence ID" value="WAQ97812.1"/>
    <property type="molecule type" value="Genomic_DNA"/>
</dbReference>
<dbReference type="PANTHER" id="PTHR33444:SF2">
    <property type="entry name" value="MARVEL DOMAIN-CONTAINING PROTEIN"/>
    <property type="match status" value="1"/>
</dbReference>
<dbReference type="PANTHER" id="PTHR33444">
    <property type="entry name" value="SI:DKEY-19B23.12-RELATED"/>
    <property type="match status" value="1"/>
</dbReference>
<name>A0ABY7DJD2_MYAAR</name>
<evidence type="ECO:0000313" key="3">
    <source>
        <dbReference type="Proteomes" id="UP001164746"/>
    </source>
</evidence>
<feature type="compositionally biased region" description="Polar residues" evidence="1">
    <location>
        <begin position="72"/>
        <end position="83"/>
    </location>
</feature>
<sequence length="297" mass="33318">MFVRKGTIRKQRGGSGRRKSTRRPRQNSDGNINGGPSWRQNTKHDQSPPRSPFCLSPNPESSAPLASCSSSTVPTNRVPSSSTFEFASTSYSPRYQATNNFLHAARPNQETQARTVDTVVCMGEGRRLVRTEGIHDDGEDYTAFMFQVREAGKEASNVYDLSCRLADIMCSSLCVTVFVGVSMAIPLTMFSIGVKYWEDCPKDERVPVYLIVGGVKYWEDCPKDARVPLPNRGRLLRCMGEGRRLMRTEGIHDDGKVYTTFMFQVREAGKEACNVFHLSCQLANIIEIYRLDSFSLN</sequence>
<feature type="compositionally biased region" description="Low complexity" evidence="1">
    <location>
        <begin position="61"/>
        <end position="71"/>
    </location>
</feature>
<keyword evidence="3" id="KW-1185">Reference proteome</keyword>
<feature type="compositionally biased region" description="Basic residues" evidence="1">
    <location>
        <begin position="1"/>
        <end position="25"/>
    </location>
</feature>
<organism evidence="2 3">
    <name type="scientific">Mya arenaria</name>
    <name type="common">Soft-shell clam</name>
    <dbReference type="NCBI Taxonomy" id="6604"/>
    <lineage>
        <taxon>Eukaryota</taxon>
        <taxon>Metazoa</taxon>
        <taxon>Spiralia</taxon>
        <taxon>Lophotrochozoa</taxon>
        <taxon>Mollusca</taxon>
        <taxon>Bivalvia</taxon>
        <taxon>Autobranchia</taxon>
        <taxon>Heteroconchia</taxon>
        <taxon>Euheterodonta</taxon>
        <taxon>Imparidentia</taxon>
        <taxon>Neoheterodontei</taxon>
        <taxon>Myida</taxon>
        <taxon>Myoidea</taxon>
        <taxon>Myidae</taxon>
        <taxon>Mya</taxon>
    </lineage>
</organism>
<dbReference type="Proteomes" id="UP001164746">
    <property type="component" value="Chromosome 3"/>
</dbReference>
<evidence type="ECO:0000256" key="1">
    <source>
        <dbReference type="SAM" id="MobiDB-lite"/>
    </source>
</evidence>
<proteinExistence type="predicted"/>